<dbReference type="EMBL" id="MLYV02001011">
    <property type="protein sequence ID" value="PSR74209.1"/>
    <property type="molecule type" value="Genomic_DNA"/>
</dbReference>
<sequence length="76" mass="8250">MSGVTAFNERAMVLAMFCSSMSRVVRSLALPNREADMSPRQVGRPGGIWYSLLDSIESLHGGNTTAISRSDMSTLK</sequence>
<proteinExistence type="predicted"/>
<evidence type="ECO:0000313" key="1">
    <source>
        <dbReference type="EMBL" id="PSR74209.1"/>
    </source>
</evidence>
<evidence type="ECO:0000313" key="2">
    <source>
        <dbReference type="Proteomes" id="UP000186601"/>
    </source>
</evidence>
<dbReference type="Proteomes" id="UP000186601">
    <property type="component" value="Unassembled WGS sequence"/>
</dbReference>
<accession>A0A2R6NP22</accession>
<organism evidence="1 2">
    <name type="scientific">Hermanssonia centrifuga</name>
    <dbReference type="NCBI Taxonomy" id="98765"/>
    <lineage>
        <taxon>Eukaryota</taxon>
        <taxon>Fungi</taxon>
        <taxon>Dikarya</taxon>
        <taxon>Basidiomycota</taxon>
        <taxon>Agaricomycotina</taxon>
        <taxon>Agaricomycetes</taxon>
        <taxon>Polyporales</taxon>
        <taxon>Meruliaceae</taxon>
        <taxon>Hermanssonia</taxon>
    </lineage>
</organism>
<name>A0A2R6NP22_9APHY</name>
<keyword evidence="2" id="KW-1185">Reference proteome</keyword>
<dbReference type="AlphaFoldDB" id="A0A2R6NP22"/>
<gene>
    <name evidence="1" type="ORF">PHLCEN_2v10024</name>
</gene>
<protein>
    <submittedName>
        <fullName evidence="1">Uncharacterized protein</fullName>
    </submittedName>
</protein>
<reference evidence="1 2" key="1">
    <citation type="submission" date="2018-02" db="EMBL/GenBank/DDBJ databases">
        <title>Genome sequence of the basidiomycete white-rot fungus Phlebia centrifuga.</title>
        <authorList>
            <person name="Granchi Z."/>
            <person name="Peng M."/>
            <person name="de Vries R.P."/>
            <person name="Hilden K."/>
            <person name="Makela M.R."/>
            <person name="Grigoriev I."/>
            <person name="Riley R."/>
        </authorList>
    </citation>
    <scope>NUCLEOTIDE SEQUENCE [LARGE SCALE GENOMIC DNA]</scope>
    <source>
        <strain evidence="1 2">FBCC195</strain>
    </source>
</reference>
<comment type="caution">
    <text evidence="1">The sequence shown here is derived from an EMBL/GenBank/DDBJ whole genome shotgun (WGS) entry which is preliminary data.</text>
</comment>